<dbReference type="AlphaFoldDB" id="A0A370NML2"/>
<dbReference type="RefSeq" id="WP_133303098.1">
    <property type="nucleotide sequence ID" value="NZ_QKWJ01000053.1"/>
</dbReference>
<evidence type="ECO:0000313" key="2">
    <source>
        <dbReference type="Proteomes" id="UP000255165"/>
    </source>
</evidence>
<name>A0A370NML2_9BURK</name>
<evidence type="ECO:0000313" key="1">
    <source>
        <dbReference type="EMBL" id="RDK06846.1"/>
    </source>
</evidence>
<reference evidence="2" key="1">
    <citation type="submission" date="2018-06" db="EMBL/GenBank/DDBJ databases">
        <authorList>
            <person name="Feng T."/>
            <person name="Jeon C.O."/>
        </authorList>
    </citation>
    <scope>NUCLEOTIDE SEQUENCE [LARGE SCALE GENOMIC DNA]</scope>
    <source>
        <strain evidence="2">S23</strain>
    </source>
</reference>
<comment type="caution">
    <text evidence="1">The sequence shown here is derived from an EMBL/GenBank/DDBJ whole genome shotgun (WGS) entry which is preliminary data.</text>
</comment>
<dbReference type="Proteomes" id="UP000255165">
    <property type="component" value="Unassembled WGS sequence"/>
</dbReference>
<accession>A0A370NML2</accession>
<keyword evidence="2" id="KW-1185">Reference proteome</keyword>
<dbReference type="EMBL" id="QKWJ01000053">
    <property type="protein sequence ID" value="RDK06846.1"/>
    <property type="molecule type" value="Genomic_DNA"/>
</dbReference>
<protein>
    <submittedName>
        <fullName evidence="1">Uncharacterized protein</fullName>
    </submittedName>
</protein>
<organism evidence="1 2">
    <name type="scientific">Cupriavidus lacunae</name>
    <dbReference type="NCBI Taxonomy" id="2666307"/>
    <lineage>
        <taxon>Bacteria</taxon>
        <taxon>Pseudomonadati</taxon>
        <taxon>Pseudomonadota</taxon>
        <taxon>Betaproteobacteria</taxon>
        <taxon>Burkholderiales</taxon>
        <taxon>Burkholderiaceae</taxon>
        <taxon>Cupriavidus</taxon>
    </lineage>
</organism>
<sequence length="204" mass="23033">MELASVGPPTLLLVLDIQLDTERKLRWLSRMRKRPMLWKTTFAATHAGMPTPEILKACAVSGVEVVLEDPSEQMREILETPAIVEWQPLPMPITINFQNIVDYYRLVTAVVRTLLSMGDFSETAIAGIRESLTEIGSRTFEIHGAKFSAEEVPSFQIILARSESELLMKIVDYDTKACQYGKVHQALVNLPYWRAGRGNLEMIL</sequence>
<proteinExistence type="predicted"/>
<gene>
    <name evidence="1" type="ORF">DN412_29145</name>
</gene>